<comment type="catalytic activity">
    <reaction evidence="1">
        <text>Endohydrolysis of (1-&gt;4)-beta-D-glucosidic linkages in cellulose, lichenin and cereal beta-D-glucans.</text>
        <dbReference type="EC" id="3.2.1.4"/>
    </reaction>
</comment>
<dbReference type="InterPro" id="IPR012341">
    <property type="entry name" value="6hp_glycosidase-like_sf"/>
</dbReference>
<keyword evidence="7" id="KW-0119">Carbohydrate metabolism</keyword>
<comment type="caution">
    <text evidence="8">The sequence shown here is derived from an EMBL/GenBank/DDBJ whole genome shotgun (WGS) entry which is preliminary data.</text>
</comment>
<keyword evidence="9" id="KW-1185">Reference proteome</keyword>
<keyword evidence="6" id="KW-0326">Glycosidase</keyword>
<comment type="similarity">
    <text evidence="2">Belongs to the glycosyl hydrolase 8 (cellulase D) family.</text>
</comment>
<dbReference type="EC" id="3.2.1.4" evidence="3"/>
<dbReference type="Gene3D" id="1.50.10.10">
    <property type="match status" value="1"/>
</dbReference>
<dbReference type="InterPro" id="IPR002037">
    <property type="entry name" value="Glyco_hydro_8"/>
</dbReference>
<dbReference type="Proteomes" id="UP001596303">
    <property type="component" value="Unassembled WGS sequence"/>
</dbReference>
<evidence type="ECO:0000256" key="4">
    <source>
        <dbReference type="ARBA" id="ARBA00022801"/>
    </source>
</evidence>
<evidence type="ECO:0000256" key="2">
    <source>
        <dbReference type="ARBA" id="ARBA00009209"/>
    </source>
</evidence>
<accession>A0ABW1SBV8</accession>
<proteinExistence type="inferred from homology"/>
<evidence type="ECO:0000256" key="3">
    <source>
        <dbReference type="ARBA" id="ARBA00012601"/>
    </source>
</evidence>
<evidence type="ECO:0000256" key="7">
    <source>
        <dbReference type="ARBA" id="ARBA00023326"/>
    </source>
</evidence>
<keyword evidence="5" id="KW-0136">Cellulose degradation</keyword>
<protein>
    <recommendedName>
        <fullName evidence="3">cellulase</fullName>
        <ecNumber evidence="3">3.2.1.4</ecNumber>
    </recommendedName>
</protein>
<dbReference type="GO" id="GO:0016787">
    <property type="term" value="F:hydrolase activity"/>
    <property type="evidence" value="ECO:0007669"/>
    <property type="project" value="UniProtKB-KW"/>
</dbReference>
<dbReference type="EMBL" id="JBHSSW010000016">
    <property type="protein sequence ID" value="MFC6198879.1"/>
    <property type="molecule type" value="Genomic_DNA"/>
</dbReference>
<gene>
    <name evidence="8" type="ORF">ACFQDM_12370</name>
</gene>
<evidence type="ECO:0000313" key="9">
    <source>
        <dbReference type="Proteomes" id="UP001596303"/>
    </source>
</evidence>
<evidence type="ECO:0000256" key="6">
    <source>
        <dbReference type="ARBA" id="ARBA00023295"/>
    </source>
</evidence>
<keyword evidence="4 8" id="KW-0378">Hydrolase</keyword>
<keyword evidence="7" id="KW-0624">Polysaccharide degradation</keyword>
<dbReference type="Pfam" id="PF01270">
    <property type="entry name" value="Glyco_hydro_8"/>
    <property type="match status" value="1"/>
</dbReference>
<reference evidence="9" key="1">
    <citation type="journal article" date="2019" name="Int. J. Syst. Evol. Microbiol.">
        <title>The Global Catalogue of Microorganisms (GCM) 10K type strain sequencing project: providing services to taxonomists for standard genome sequencing and annotation.</title>
        <authorList>
            <consortium name="The Broad Institute Genomics Platform"/>
            <consortium name="The Broad Institute Genome Sequencing Center for Infectious Disease"/>
            <person name="Wu L."/>
            <person name="Ma J."/>
        </authorList>
    </citation>
    <scope>NUCLEOTIDE SEQUENCE [LARGE SCALE GENOMIC DNA]</scope>
    <source>
        <strain evidence="9">CGMCC-1.15741</strain>
    </source>
</reference>
<organism evidence="8 9">
    <name type="scientific">Ponticaulis profundi</name>
    <dbReference type="NCBI Taxonomy" id="2665222"/>
    <lineage>
        <taxon>Bacteria</taxon>
        <taxon>Pseudomonadati</taxon>
        <taxon>Pseudomonadota</taxon>
        <taxon>Alphaproteobacteria</taxon>
        <taxon>Hyphomonadales</taxon>
        <taxon>Hyphomonadaceae</taxon>
        <taxon>Ponticaulis</taxon>
    </lineage>
</organism>
<dbReference type="RefSeq" id="WP_377379473.1">
    <property type="nucleotide sequence ID" value="NZ_JBHSSW010000016.1"/>
</dbReference>
<dbReference type="SUPFAM" id="SSF48208">
    <property type="entry name" value="Six-hairpin glycosidases"/>
    <property type="match status" value="1"/>
</dbReference>
<evidence type="ECO:0000256" key="1">
    <source>
        <dbReference type="ARBA" id="ARBA00000966"/>
    </source>
</evidence>
<dbReference type="PRINTS" id="PR00735">
    <property type="entry name" value="GLHYDRLASE8"/>
</dbReference>
<evidence type="ECO:0000313" key="8">
    <source>
        <dbReference type="EMBL" id="MFC6198879.1"/>
    </source>
</evidence>
<name>A0ABW1SBV8_9PROT</name>
<dbReference type="InterPro" id="IPR008928">
    <property type="entry name" value="6-hairpin_glycosidase_sf"/>
</dbReference>
<sequence length="344" mass="37828">MLITRRRLVKLAASAVVAKPHGVYSGATRALWERWVQSYVRSGRIVDEHQRSISHSEGQGYGLLLAQAHGDRDVFEQIERWTTNHLSVRDDSLMAWKWQPGAGNNIPDWHNATDGDLFRAWALLRAGRDSGWTKHTNAALRIARDIARLCLAPDPRAADEPLLLPGAEARHAEDRVLINPSYIMPRALRELGEAAGEPALVQAADHGETVLAELAATGFLPNWVDVTRAGFAKPLEHDFRWGYDALRIPLYLAWSNRTDHPAVRSAASLMSDGALPGHVVVEAAPQGEVLQASDRVGFTAIRRLIDCASLDASSARIGADYYSDTLLMLVDLAFREGGCNTPPQ</sequence>
<evidence type="ECO:0000256" key="5">
    <source>
        <dbReference type="ARBA" id="ARBA00023001"/>
    </source>
</evidence>